<evidence type="ECO:0000256" key="1">
    <source>
        <dbReference type="SAM" id="Phobius"/>
    </source>
</evidence>
<gene>
    <name evidence="2" type="ORF">SAMN00120144_4284</name>
</gene>
<dbReference type="Proteomes" id="UP000192266">
    <property type="component" value="Unassembled WGS sequence"/>
</dbReference>
<protein>
    <submittedName>
        <fullName evidence="2">Uncharacterized protein</fullName>
    </submittedName>
</protein>
<organism evidence="2 3">
    <name type="scientific">Hymenobacter roseosalivarius DSM 11622</name>
    <dbReference type="NCBI Taxonomy" id="645990"/>
    <lineage>
        <taxon>Bacteria</taxon>
        <taxon>Pseudomonadati</taxon>
        <taxon>Bacteroidota</taxon>
        <taxon>Cytophagia</taxon>
        <taxon>Cytophagales</taxon>
        <taxon>Hymenobacteraceae</taxon>
        <taxon>Hymenobacter</taxon>
    </lineage>
</organism>
<keyword evidence="3" id="KW-1185">Reference proteome</keyword>
<evidence type="ECO:0000313" key="2">
    <source>
        <dbReference type="EMBL" id="SMB98166.1"/>
    </source>
</evidence>
<proteinExistence type="predicted"/>
<dbReference type="EMBL" id="FWWW01000081">
    <property type="protein sequence ID" value="SMB98166.1"/>
    <property type="molecule type" value="Genomic_DNA"/>
</dbReference>
<keyword evidence="1" id="KW-1133">Transmembrane helix</keyword>
<sequence length="49" mass="5922">MRCDLYNVLYGFIQTLLQYEFCKIPVCILLKVFMVFLTIYTKKMTSKNF</sequence>
<dbReference type="AlphaFoldDB" id="A0A1W1VXU8"/>
<keyword evidence="1" id="KW-0812">Transmembrane</keyword>
<evidence type="ECO:0000313" key="3">
    <source>
        <dbReference type="Proteomes" id="UP000192266"/>
    </source>
</evidence>
<name>A0A1W1VXU8_9BACT</name>
<reference evidence="2 3" key="1">
    <citation type="submission" date="2017-04" db="EMBL/GenBank/DDBJ databases">
        <authorList>
            <person name="Afonso C.L."/>
            <person name="Miller P.J."/>
            <person name="Scott M.A."/>
            <person name="Spackman E."/>
            <person name="Goraichik I."/>
            <person name="Dimitrov K.M."/>
            <person name="Suarez D.L."/>
            <person name="Swayne D.E."/>
        </authorList>
    </citation>
    <scope>NUCLEOTIDE SEQUENCE [LARGE SCALE GENOMIC DNA]</scope>
    <source>
        <strain evidence="2 3">DSM 11622</strain>
    </source>
</reference>
<accession>A0A1W1VXU8</accession>
<feature type="transmembrane region" description="Helical" evidence="1">
    <location>
        <begin position="16"/>
        <end position="40"/>
    </location>
</feature>
<keyword evidence="1" id="KW-0472">Membrane</keyword>